<evidence type="ECO:0000313" key="3">
    <source>
        <dbReference type="Proteomes" id="UP000030121"/>
    </source>
</evidence>
<evidence type="ECO:0000256" key="1">
    <source>
        <dbReference type="ARBA" id="ARBA00022649"/>
    </source>
</evidence>
<dbReference type="RefSeq" id="WP_026981013.1">
    <property type="nucleotide sequence ID" value="NZ_AUCZ01000037.1"/>
</dbReference>
<name>A0A0A2LY20_9FLAO</name>
<dbReference type="Proteomes" id="UP000030121">
    <property type="component" value="Unassembled WGS sequence"/>
</dbReference>
<dbReference type="InterPro" id="IPR007712">
    <property type="entry name" value="RelE/ParE_toxin"/>
</dbReference>
<dbReference type="EMBL" id="JRLW01000050">
    <property type="protein sequence ID" value="KGO85277.1"/>
    <property type="molecule type" value="Genomic_DNA"/>
</dbReference>
<sequence>MAKKVIVWSEIAKLQFANVLEYYVERNGNPNYSLKLLNEVEDLLNTLSNSELIGRLTSNKFTRVISMKVYLIFYEINGNRIEIVSFWDNRQDIERRKIK</sequence>
<dbReference type="InterPro" id="IPR035093">
    <property type="entry name" value="RelE/ParE_toxin_dom_sf"/>
</dbReference>
<dbReference type="AlphaFoldDB" id="A0A0A2LY20"/>
<keyword evidence="1" id="KW-1277">Toxin-antitoxin system</keyword>
<proteinExistence type="predicted"/>
<dbReference type="STRING" id="1121899.GCA_000430025_02729"/>
<dbReference type="OrthoDB" id="1098070at2"/>
<dbReference type="Gene3D" id="3.30.2310.20">
    <property type="entry name" value="RelE-like"/>
    <property type="match status" value="1"/>
</dbReference>
<organism evidence="2 3">
    <name type="scientific">Flavobacterium suncheonense GH29-5 = DSM 17707</name>
    <dbReference type="NCBI Taxonomy" id="1121899"/>
    <lineage>
        <taxon>Bacteria</taxon>
        <taxon>Pseudomonadati</taxon>
        <taxon>Bacteroidota</taxon>
        <taxon>Flavobacteriia</taxon>
        <taxon>Flavobacteriales</taxon>
        <taxon>Flavobacteriaceae</taxon>
        <taxon>Flavobacterium</taxon>
    </lineage>
</organism>
<gene>
    <name evidence="2" type="ORF">Q764_14175</name>
</gene>
<evidence type="ECO:0000313" key="2">
    <source>
        <dbReference type="EMBL" id="KGO85277.1"/>
    </source>
</evidence>
<protein>
    <submittedName>
        <fullName evidence="2">Plasmid stabilization system</fullName>
    </submittedName>
</protein>
<comment type="caution">
    <text evidence="2">The sequence shown here is derived from an EMBL/GenBank/DDBJ whole genome shotgun (WGS) entry which is preliminary data.</text>
</comment>
<keyword evidence="3" id="KW-1185">Reference proteome</keyword>
<reference evidence="2 3" key="1">
    <citation type="submission" date="2013-09" db="EMBL/GenBank/DDBJ databases">
        <authorList>
            <person name="Zeng Z."/>
            <person name="Chen C."/>
        </authorList>
    </citation>
    <scope>NUCLEOTIDE SEQUENCE [LARGE SCALE GENOMIC DNA]</scope>
    <source>
        <strain evidence="2 3">GH29-5</strain>
    </source>
</reference>
<dbReference type="eggNOG" id="COG3668">
    <property type="taxonomic scope" value="Bacteria"/>
</dbReference>
<accession>A0A0A2LY20</accession>
<dbReference type="Pfam" id="PF05016">
    <property type="entry name" value="ParE_toxin"/>
    <property type="match status" value="1"/>
</dbReference>